<dbReference type="InterPro" id="IPR012340">
    <property type="entry name" value="NA-bd_OB-fold"/>
</dbReference>
<dbReference type="GeneID" id="9698983"/>
<dbReference type="RefSeq" id="XP_003072742.1">
    <property type="nucleotide sequence ID" value="XM_003072696.1"/>
</dbReference>
<keyword evidence="2" id="KW-1185">Reference proteome</keyword>
<dbReference type="EMBL" id="CP001945">
    <property type="protein sequence ID" value="ADM11382.1"/>
    <property type="molecule type" value="Genomic_DNA"/>
</dbReference>
<evidence type="ECO:0000313" key="2">
    <source>
        <dbReference type="Proteomes" id="UP000002313"/>
    </source>
</evidence>
<protein>
    <submittedName>
        <fullName evidence="1">Uncharacterized protein</fullName>
    </submittedName>
</protein>
<organism evidence="1 2">
    <name type="scientific">Encephalitozoon intestinalis (strain ATCC 50506)</name>
    <name type="common">Microsporidian parasite</name>
    <name type="synonym">Septata intestinalis</name>
    <dbReference type="NCBI Taxonomy" id="876142"/>
    <lineage>
        <taxon>Eukaryota</taxon>
        <taxon>Fungi</taxon>
        <taxon>Fungi incertae sedis</taxon>
        <taxon>Microsporidia</taxon>
        <taxon>Unikaryonidae</taxon>
        <taxon>Encephalitozoon</taxon>
    </lineage>
</organism>
<dbReference type="SUPFAM" id="SSF50249">
    <property type="entry name" value="Nucleic acid-binding proteins"/>
    <property type="match status" value="1"/>
</dbReference>
<dbReference type="Proteomes" id="UP000002313">
    <property type="component" value="Chromosome IV"/>
</dbReference>
<proteinExistence type="predicted"/>
<dbReference type="KEGG" id="ein:Eint_040930"/>
<dbReference type="OrthoDB" id="2190268at2759"/>
<name>E0S6P7_ENCIT</name>
<reference evidence="1 2" key="2">
    <citation type="journal article" date="2012" name="Proc. Natl. Acad. Sci. U.S.A.">
        <title>Gain and loss of multiple functionally related, horizontally transferred genes in the reduced genomes of two microsporidian parasites.</title>
        <authorList>
            <person name="Pombert J.-F."/>
            <person name="Selman M."/>
            <person name="Burki F."/>
            <person name="Bardell F.T."/>
            <person name="Farinelli L."/>
            <person name="Solter L.F."/>
            <person name="Whitman D.W."/>
            <person name="Weiss L.M."/>
            <person name="Corradi N."/>
            <person name="Keeling P.J."/>
        </authorList>
    </citation>
    <scope>NUCLEOTIDE SEQUENCE [LARGE SCALE GENOMIC DNA]</scope>
    <source>
        <strain evidence="1 2">ATCC 50506</strain>
    </source>
</reference>
<accession>E0S6P7</accession>
<evidence type="ECO:0000313" key="1">
    <source>
        <dbReference type="EMBL" id="ADM11382.1"/>
    </source>
</evidence>
<dbReference type="HOGENOM" id="CLU_2306892_0_0_1"/>
<dbReference type="AlphaFoldDB" id="E0S6P7"/>
<dbReference type="VEuPathDB" id="MicrosporidiaDB:Eint_040930"/>
<dbReference type="Gene3D" id="2.40.50.140">
    <property type="entry name" value="Nucleic acid-binding proteins"/>
    <property type="match status" value="1"/>
</dbReference>
<reference evidence="1 2" key="1">
    <citation type="journal article" date="2010" name="Nat. Commun.">
        <title>The complete sequence of the smallest known nuclear genome from the microsporidian Encephalitozoon intestinalis.</title>
        <authorList>
            <person name="Corradi N."/>
            <person name="Pombert J.-F."/>
            <person name="Farinelli L."/>
            <person name="Didier E.S."/>
            <person name="Keeling P.J."/>
        </authorList>
    </citation>
    <scope>NUCLEOTIDE SEQUENCE [LARGE SCALE GENOMIC DNA]</scope>
    <source>
        <strain evidence="1 2">ATCC 50506</strain>
    </source>
</reference>
<gene>
    <name evidence="1" type="ORF">Eint_040930</name>
</gene>
<sequence length="100" mass="11005">MTRLPGDGADVLTCNGHPAIGTIFPEIGSKGKARVIKVTFTQMIVQIFEVEGRKTAIEYRGIFRPVDFNPNEHLCDRFAKGDTVECTVLSYGDNGVFVNL</sequence>